<evidence type="ECO:0000259" key="1">
    <source>
        <dbReference type="Pfam" id="PF00534"/>
    </source>
</evidence>
<gene>
    <name evidence="2" type="ORF">H1P_190033</name>
</gene>
<name>A0A563VP96_9CYAN</name>
<evidence type="ECO:0000313" key="3">
    <source>
        <dbReference type="Proteomes" id="UP000320055"/>
    </source>
</evidence>
<dbReference type="Proteomes" id="UP000320055">
    <property type="component" value="Unassembled WGS sequence"/>
</dbReference>
<sequence length="419" mass="47286">MRIAFIVETFPALSETFILNQITGLIDRGHQVDIYAVKPREAAKVHADVIKYNLLQHTFYRDFPRNYLLRFLVAIKLILQNIYKNPLRLLKALRTLNFFKLGKKAFSLRLFHAAASFVGGDDYDIIQCHLGHTGNLAVFLKQIALLKGKIVTTFHGVDISQMLIDNDSDFYAELFEKGDLQLPISNTWKQKLIDLGCDESKITIHKMGIDLDKFEFRPRLPKTKQKTRILTVARLKEKKGIEYGIRAVAIIAKEYPQLEYQIVGDGELRSQLEQLIEDLNVSNWVTILGSKTQEEVVQLMQNSDIMLAPSVTSQQGDCEGIPVVLMEASAVGLPIVSTLHSGIPELVKDGKSGFLVPEKDIDQLAEKIKKLLFNPDLGVIMGNHGREIVVKEHDINQLNDRLNTIFHQLLASDSTSGEK</sequence>
<dbReference type="GO" id="GO:0016757">
    <property type="term" value="F:glycosyltransferase activity"/>
    <property type="evidence" value="ECO:0007669"/>
    <property type="project" value="InterPro"/>
</dbReference>
<dbReference type="InterPro" id="IPR001296">
    <property type="entry name" value="Glyco_trans_1"/>
</dbReference>
<dbReference type="EMBL" id="CAACVJ010000101">
    <property type="protein sequence ID" value="VEP13234.1"/>
    <property type="molecule type" value="Genomic_DNA"/>
</dbReference>
<dbReference type="SUPFAM" id="SSF53756">
    <property type="entry name" value="UDP-Glycosyltransferase/glycogen phosphorylase"/>
    <property type="match status" value="1"/>
</dbReference>
<dbReference type="RefSeq" id="WP_144864423.1">
    <property type="nucleotide sequence ID" value="NZ_LR213780.1"/>
</dbReference>
<accession>A0A563VP96</accession>
<keyword evidence="2" id="KW-0808">Transferase</keyword>
<dbReference type="OrthoDB" id="73743at2"/>
<dbReference type="Pfam" id="PF00534">
    <property type="entry name" value="Glycos_transf_1"/>
    <property type="match status" value="1"/>
</dbReference>
<dbReference type="PANTHER" id="PTHR45947:SF14">
    <property type="entry name" value="SLL1723 PROTEIN"/>
    <property type="match status" value="1"/>
</dbReference>
<keyword evidence="3" id="KW-1185">Reference proteome</keyword>
<protein>
    <submittedName>
        <fullName evidence="2">Glycosyltransferase</fullName>
    </submittedName>
</protein>
<dbReference type="AlphaFoldDB" id="A0A563VP96"/>
<proteinExistence type="predicted"/>
<dbReference type="InterPro" id="IPR050194">
    <property type="entry name" value="Glycosyltransferase_grp1"/>
</dbReference>
<evidence type="ECO:0000313" key="2">
    <source>
        <dbReference type="EMBL" id="VEP13234.1"/>
    </source>
</evidence>
<organism evidence="2 3">
    <name type="scientific">Hyella patelloides LEGE 07179</name>
    <dbReference type="NCBI Taxonomy" id="945734"/>
    <lineage>
        <taxon>Bacteria</taxon>
        <taxon>Bacillati</taxon>
        <taxon>Cyanobacteriota</taxon>
        <taxon>Cyanophyceae</taxon>
        <taxon>Pleurocapsales</taxon>
        <taxon>Hyellaceae</taxon>
        <taxon>Hyella</taxon>
    </lineage>
</organism>
<reference evidence="2 3" key="1">
    <citation type="submission" date="2019-01" db="EMBL/GenBank/DDBJ databases">
        <authorList>
            <person name="Brito A."/>
        </authorList>
    </citation>
    <scope>NUCLEOTIDE SEQUENCE [LARGE SCALE GENOMIC DNA]</scope>
    <source>
        <strain evidence="2">1</strain>
    </source>
</reference>
<dbReference type="Gene3D" id="3.40.50.2000">
    <property type="entry name" value="Glycogen Phosphorylase B"/>
    <property type="match status" value="2"/>
</dbReference>
<feature type="domain" description="Glycosyl transferase family 1" evidence="1">
    <location>
        <begin position="213"/>
        <end position="387"/>
    </location>
</feature>
<dbReference type="PANTHER" id="PTHR45947">
    <property type="entry name" value="SULFOQUINOVOSYL TRANSFERASE SQD2"/>
    <property type="match status" value="1"/>
</dbReference>